<dbReference type="Pfam" id="PF00480">
    <property type="entry name" value="ROK"/>
    <property type="match status" value="1"/>
</dbReference>
<accession>A0A7W8ZCE5</accession>
<keyword evidence="2" id="KW-0418">Kinase</keyword>
<evidence type="ECO:0000256" key="1">
    <source>
        <dbReference type="ARBA" id="ARBA00006479"/>
    </source>
</evidence>
<dbReference type="GO" id="GO:0004340">
    <property type="term" value="F:glucokinase activity"/>
    <property type="evidence" value="ECO:0007669"/>
    <property type="project" value="UniProtKB-EC"/>
</dbReference>
<evidence type="ECO:0000313" key="2">
    <source>
        <dbReference type="EMBL" id="MBB5631305.1"/>
    </source>
</evidence>
<keyword evidence="3" id="KW-1185">Reference proteome</keyword>
<dbReference type="PANTHER" id="PTHR18964:SF174">
    <property type="entry name" value="D-ALLOSE KINASE-RELATED"/>
    <property type="match status" value="1"/>
</dbReference>
<dbReference type="Gene3D" id="3.30.420.40">
    <property type="match status" value="2"/>
</dbReference>
<dbReference type="InterPro" id="IPR000600">
    <property type="entry name" value="ROK"/>
</dbReference>
<dbReference type="RefSeq" id="WP_184617812.1">
    <property type="nucleotide sequence ID" value="NZ_BOOS01000006.1"/>
</dbReference>
<comment type="similarity">
    <text evidence="1">Belongs to the ROK (NagC/XylR) family.</text>
</comment>
<dbReference type="InterPro" id="IPR043129">
    <property type="entry name" value="ATPase_NBD"/>
</dbReference>
<keyword evidence="2" id="KW-0808">Transferase</keyword>
<dbReference type="PANTHER" id="PTHR18964">
    <property type="entry name" value="ROK (REPRESSOR, ORF, KINASE) FAMILY"/>
    <property type="match status" value="1"/>
</dbReference>
<dbReference type="EC" id="2.7.1.4" evidence="2"/>
<dbReference type="EMBL" id="JACHBR010000003">
    <property type="protein sequence ID" value="MBB5631305.1"/>
    <property type="molecule type" value="Genomic_DNA"/>
</dbReference>
<reference evidence="2 3" key="1">
    <citation type="submission" date="2020-08" db="EMBL/GenBank/DDBJ databases">
        <title>Sequencing the genomes of 1000 actinobacteria strains.</title>
        <authorList>
            <person name="Klenk H.-P."/>
        </authorList>
    </citation>
    <scope>NUCLEOTIDE SEQUENCE [LARGE SCALE GENOMIC DNA]</scope>
    <source>
        <strain evidence="2 3">DSM 45790</strain>
    </source>
</reference>
<sequence>MSHLYAGVDVGGTSVRVLTETGGVRGEPVAAPVASGYEEFLGQLAALLPAGARAITVGLPGTSAAGVPAFVPALPWLAGRPLAADLAARAGAPVTLALDGHLTLLAEAAEGAAKGLRSAVLVAVGTGLGGALLVHGRIWRGAHGSAGAWGWLPTPVPPDPHQGPFERVAAGSTLPGGPALVAAARSGDQDALAMLDDYAGHLGRGIAALASGLDPDVVLIGGGMADAMDVLGPLLDAHVARWASPDGRRVPVRAAALGSRAGVVGALLAARRGEEW</sequence>
<comment type="caution">
    <text evidence="2">The sequence shown here is derived from an EMBL/GenBank/DDBJ whole genome shotgun (WGS) entry which is preliminary data.</text>
</comment>
<dbReference type="AlphaFoldDB" id="A0A7W8ZCE5"/>
<dbReference type="EC" id="2.7.1.2" evidence="2"/>
<proteinExistence type="inferred from homology"/>
<protein>
    <submittedName>
        <fullName evidence="2">Glucokinase/fructokinase</fullName>
        <ecNumber evidence="2">2.7.1.2</ecNumber>
        <ecNumber evidence="2">2.7.1.4</ecNumber>
    </submittedName>
</protein>
<dbReference type="SUPFAM" id="SSF53067">
    <property type="entry name" value="Actin-like ATPase domain"/>
    <property type="match status" value="1"/>
</dbReference>
<name>A0A7W8ZCE5_9ACTN</name>
<gene>
    <name evidence="2" type="ORF">BJ981_007091</name>
</gene>
<dbReference type="GO" id="GO:0008865">
    <property type="term" value="F:fructokinase activity"/>
    <property type="evidence" value="ECO:0007669"/>
    <property type="project" value="UniProtKB-EC"/>
</dbReference>
<organism evidence="2 3">
    <name type="scientific">Sphaerisporangium krabiense</name>
    <dbReference type="NCBI Taxonomy" id="763782"/>
    <lineage>
        <taxon>Bacteria</taxon>
        <taxon>Bacillati</taxon>
        <taxon>Actinomycetota</taxon>
        <taxon>Actinomycetes</taxon>
        <taxon>Streptosporangiales</taxon>
        <taxon>Streptosporangiaceae</taxon>
        <taxon>Sphaerisporangium</taxon>
    </lineage>
</organism>
<evidence type="ECO:0000313" key="3">
    <source>
        <dbReference type="Proteomes" id="UP000588112"/>
    </source>
</evidence>
<dbReference type="Proteomes" id="UP000588112">
    <property type="component" value="Unassembled WGS sequence"/>
</dbReference>